<evidence type="ECO:0000313" key="2">
    <source>
        <dbReference type="Proteomes" id="UP000232722"/>
    </source>
</evidence>
<reference evidence="1 2" key="2">
    <citation type="submission" date="2017-09" db="EMBL/GenBank/DDBJ databases">
        <title>Extensive intraspecific genome diversity in a model arbuscular mycorrhizal fungus.</title>
        <authorList>
            <person name="Chen E.C."/>
            <person name="Morin E."/>
            <person name="Beaudet D."/>
            <person name="Noel J."/>
            <person name="Ndikumana S."/>
            <person name="Charron P."/>
            <person name="St-Onge C."/>
            <person name="Giorgi J."/>
            <person name="Grigoriev I.V."/>
            <person name="Roux C."/>
            <person name="Martin F.M."/>
            <person name="Corradi N."/>
        </authorList>
    </citation>
    <scope>NUCLEOTIDE SEQUENCE [LARGE SCALE GENOMIC DNA]</scope>
    <source>
        <strain evidence="1 2">A5</strain>
    </source>
</reference>
<gene>
    <name evidence="1" type="ORF">RhiirA5_415186</name>
</gene>
<sequence length="143" mass="15865">MSGQGYGGYGGYLGYHKHFVIPTTSTQNNNVQPARTSISDTYNVQPARNRSLKIFALNILKYLPEDILREEPDFSSFKTNEAIPDNGPCGDCDMSIFSEDPPRSLVINVCGDVIHRTCVNKNQNPASVPPPTIMQYVRVPFTP</sequence>
<reference evidence="1 2" key="1">
    <citation type="submission" date="2016-04" db="EMBL/GenBank/DDBJ databases">
        <title>Genome analyses suggest a sexual origin of heterokaryosis in a supposedly ancient asexual fungus.</title>
        <authorList>
            <person name="Ropars J."/>
            <person name="Sedzielewska K."/>
            <person name="Noel J."/>
            <person name="Charron P."/>
            <person name="Farinelli L."/>
            <person name="Marton T."/>
            <person name="Kruger M."/>
            <person name="Pelin A."/>
            <person name="Brachmann A."/>
            <person name="Corradi N."/>
        </authorList>
    </citation>
    <scope>NUCLEOTIDE SEQUENCE [LARGE SCALE GENOMIC DNA]</scope>
    <source>
        <strain evidence="1 2">A5</strain>
    </source>
</reference>
<dbReference type="AlphaFoldDB" id="A0A2N0PSI6"/>
<protein>
    <submittedName>
        <fullName evidence="1">Uncharacterized protein</fullName>
    </submittedName>
</protein>
<comment type="caution">
    <text evidence="1">The sequence shown here is derived from an EMBL/GenBank/DDBJ whole genome shotgun (WGS) entry which is preliminary data.</text>
</comment>
<proteinExistence type="predicted"/>
<accession>A0A2N0PSI6</accession>
<evidence type="ECO:0000313" key="1">
    <source>
        <dbReference type="EMBL" id="PKC09791.1"/>
    </source>
</evidence>
<dbReference type="VEuPathDB" id="FungiDB:FUN_007349"/>
<organism evidence="1 2">
    <name type="scientific">Rhizophagus irregularis</name>
    <dbReference type="NCBI Taxonomy" id="588596"/>
    <lineage>
        <taxon>Eukaryota</taxon>
        <taxon>Fungi</taxon>
        <taxon>Fungi incertae sedis</taxon>
        <taxon>Mucoromycota</taxon>
        <taxon>Glomeromycotina</taxon>
        <taxon>Glomeromycetes</taxon>
        <taxon>Glomerales</taxon>
        <taxon>Glomeraceae</taxon>
        <taxon>Rhizophagus</taxon>
    </lineage>
</organism>
<dbReference type="VEuPathDB" id="FungiDB:RhiirFUN_017082"/>
<dbReference type="VEuPathDB" id="FungiDB:RhiirA1_476570"/>
<dbReference type="EMBL" id="LLXJ01000432">
    <property type="protein sequence ID" value="PKC09791.1"/>
    <property type="molecule type" value="Genomic_DNA"/>
</dbReference>
<dbReference type="Proteomes" id="UP000232722">
    <property type="component" value="Unassembled WGS sequence"/>
</dbReference>
<name>A0A2N0PSI6_9GLOM</name>